<evidence type="ECO:0000256" key="7">
    <source>
        <dbReference type="PROSITE-ProRule" id="PRU01211"/>
    </source>
</evidence>
<comment type="caution">
    <text evidence="7">Lacks conserved residue(s) required for the propagation of feature annotation.</text>
</comment>
<dbReference type="SUPFAM" id="SSF55486">
    <property type="entry name" value="Metalloproteases ('zincins'), catalytic domain"/>
    <property type="match status" value="1"/>
</dbReference>
<keyword evidence="2 7" id="KW-0479">Metal-binding</keyword>
<dbReference type="Pfam" id="PF01400">
    <property type="entry name" value="Astacin"/>
    <property type="match status" value="1"/>
</dbReference>
<feature type="signal peptide" evidence="8">
    <location>
        <begin position="1"/>
        <end position="19"/>
    </location>
</feature>
<dbReference type="InterPro" id="IPR024079">
    <property type="entry name" value="MetalloPept_cat_dom_sf"/>
</dbReference>
<dbReference type="PRINTS" id="PR00480">
    <property type="entry name" value="ASTACIN"/>
</dbReference>
<dbReference type="Proteomes" id="UP000887572">
    <property type="component" value="Unplaced"/>
</dbReference>
<name>A0A914H6R0_GLORO</name>
<protein>
    <recommendedName>
        <fullName evidence="8">Metalloendopeptidase</fullName>
        <ecNumber evidence="8">3.4.24.-</ecNumber>
    </recommendedName>
</protein>
<keyword evidence="6" id="KW-1015">Disulfide bond</keyword>
<dbReference type="PROSITE" id="PS51864">
    <property type="entry name" value="ASTACIN"/>
    <property type="match status" value="1"/>
</dbReference>
<dbReference type="PROSITE" id="PS00022">
    <property type="entry name" value="EGF_1"/>
    <property type="match status" value="1"/>
</dbReference>
<dbReference type="PROSITE" id="PS01186">
    <property type="entry name" value="EGF_2"/>
    <property type="match status" value="1"/>
</dbReference>
<dbReference type="PANTHER" id="PTHR10127">
    <property type="entry name" value="DISCOIDIN, CUB, EGF, LAMININ , AND ZINC METALLOPROTEASE DOMAIN CONTAINING"/>
    <property type="match status" value="1"/>
</dbReference>
<feature type="chain" id="PRO_5038162199" description="Metalloendopeptidase" evidence="8">
    <location>
        <begin position="20"/>
        <end position="1064"/>
    </location>
</feature>
<dbReference type="WBParaSite" id="Gr19_v10_g14529.t1">
    <property type="protein sequence ID" value="Gr19_v10_g14529.t1"/>
    <property type="gene ID" value="Gr19_v10_g14529"/>
</dbReference>
<dbReference type="AlphaFoldDB" id="A0A914H6R0"/>
<evidence type="ECO:0000313" key="11">
    <source>
        <dbReference type="WBParaSite" id="Gr19_v10_g14529.t1"/>
    </source>
</evidence>
<proteinExistence type="predicted"/>
<keyword evidence="1 7" id="KW-0645">Protease</keyword>
<evidence type="ECO:0000256" key="6">
    <source>
        <dbReference type="ARBA" id="ARBA00023157"/>
    </source>
</evidence>
<feature type="binding site" evidence="7">
    <location>
        <position position="607"/>
    </location>
    <ligand>
        <name>Zn(2+)</name>
        <dbReference type="ChEBI" id="CHEBI:29105"/>
        <note>catalytic</note>
    </ligand>
</feature>
<dbReference type="Gene3D" id="3.40.390.10">
    <property type="entry name" value="Collagenase (Catalytic Domain)"/>
    <property type="match status" value="1"/>
</dbReference>
<dbReference type="InterPro" id="IPR006026">
    <property type="entry name" value="Peptidase_Metallo"/>
</dbReference>
<accession>A0A914H6R0</accession>
<evidence type="ECO:0000256" key="8">
    <source>
        <dbReference type="RuleBase" id="RU361183"/>
    </source>
</evidence>
<evidence type="ECO:0000256" key="2">
    <source>
        <dbReference type="ARBA" id="ARBA00022723"/>
    </source>
</evidence>
<dbReference type="GO" id="GO:0008270">
    <property type="term" value="F:zinc ion binding"/>
    <property type="evidence" value="ECO:0007669"/>
    <property type="project" value="UniProtKB-UniRule"/>
</dbReference>
<dbReference type="GO" id="GO:0004222">
    <property type="term" value="F:metalloendopeptidase activity"/>
    <property type="evidence" value="ECO:0007669"/>
    <property type="project" value="UniProtKB-UniRule"/>
</dbReference>
<dbReference type="EC" id="3.4.24.-" evidence="8"/>
<dbReference type="GO" id="GO:0006508">
    <property type="term" value="P:proteolysis"/>
    <property type="evidence" value="ECO:0007669"/>
    <property type="project" value="UniProtKB-KW"/>
</dbReference>
<evidence type="ECO:0000256" key="1">
    <source>
        <dbReference type="ARBA" id="ARBA00022670"/>
    </source>
</evidence>
<dbReference type="InterPro" id="IPR001506">
    <property type="entry name" value="Peptidase_M12A"/>
</dbReference>
<feature type="domain" description="Peptidase M12A" evidence="9">
    <location>
        <begin position="505"/>
        <end position="707"/>
    </location>
</feature>
<evidence type="ECO:0000256" key="4">
    <source>
        <dbReference type="ARBA" id="ARBA00022833"/>
    </source>
</evidence>
<keyword evidence="10" id="KW-1185">Reference proteome</keyword>
<evidence type="ECO:0000259" key="9">
    <source>
        <dbReference type="PROSITE" id="PS51864"/>
    </source>
</evidence>
<feature type="active site" evidence="7">
    <location>
        <position position="604"/>
    </location>
</feature>
<keyword evidence="4 7" id="KW-0862">Zinc</keyword>
<reference evidence="11" key="1">
    <citation type="submission" date="2022-11" db="UniProtKB">
        <authorList>
            <consortium name="WormBaseParasite"/>
        </authorList>
    </citation>
    <scope>IDENTIFICATION</scope>
</reference>
<keyword evidence="3 7" id="KW-0378">Hydrolase</keyword>
<comment type="cofactor">
    <cofactor evidence="7 8">
        <name>Zn(2+)</name>
        <dbReference type="ChEBI" id="CHEBI:29105"/>
    </cofactor>
    <text evidence="7 8">Binds 1 zinc ion per subunit.</text>
</comment>
<dbReference type="PANTHER" id="PTHR10127:SF780">
    <property type="entry name" value="METALLOENDOPEPTIDASE"/>
    <property type="match status" value="1"/>
</dbReference>
<feature type="binding site" evidence="7">
    <location>
        <position position="613"/>
    </location>
    <ligand>
        <name>Zn(2+)</name>
        <dbReference type="ChEBI" id="CHEBI:29105"/>
        <note>catalytic</note>
    </ligand>
</feature>
<feature type="binding site" evidence="7">
    <location>
        <position position="603"/>
    </location>
    <ligand>
        <name>Zn(2+)</name>
        <dbReference type="ChEBI" id="CHEBI:29105"/>
        <note>catalytic</note>
    </ligand>
</feature>
<dbReference type="InterPro" id="IPR000742">
    <property type="entry name" value="EGF"/>
</dbReference>
<dbReference type="SMART" id="SM00235">
    <property type="entry name" value="ZnMc"/>
    <property type="match status" value="1"/>
</dbReference>
<keyword evidence="8" id="KW-0732">Signal</keyword>
<evidence type="ECO:0000313" key="10">
    <source>
        <dbReference type="Proteomes" id="UP000887572"/>
    </source>
</evidence>
<evidence type="ECO:0000256" key="3">
    <source>
        <dbReference type="ARBA" id="ARBA00022801"/>
    </source>
</evidence>
<keyword evidence="5 7" id="KW-0482">Metalloprotease</keyword>
<organism evidence="10 11">
    <name type="scientific">Globodera rostochiensis</name>
    <name type="common">Golden nematode worm</name>
    <name type="synonym">Heterodera rostochiensis</name>
    <dbReference type="NCBI Taxonomy" id="31243"/>
    <lineage>
        <taxon>Eukaryota</taxon>
        <taxon>Metazoa</taxon>
        <taxon>Ecdysozoa</taxon>
        <taxon>Nematoda</taxon>
        <taxon>Chromadorea</taxon>
        <taxon>Rhabditida</taxon>
        <taxon>Tylenchina</taxon>
        <taxon>Tylenchomorpha</taxon>
        <taxon>Tylenchoidea</taxon>
        <taxon>Heteroderidae</taxon>
        <taxon>Heteroderinae</taxon>
        <taxon>Globodera</taxon>
    </lineage>
</organism>
<sequence>MNLMLLFGGLLFIVLDTCAVHENDPPDKNPWKACTIMDNGLLRLDSMCSQHILCYIDKLDANSGNSKASGRFSAMNNAKLAAEICWNPGLNGWNAIRITEKNNGQMTFETSDSMALNADFGAVYEPFDEEFHNAQHFVTFLEDYGMSLRIFALDLAFGDADSSNWCKKKCSVKPTASRIDHVGGFNCTEIAFPLETPFFVLNISVFPYLLGCEQYRKDYATAKEIRQDFVDSCLKVPELKCAIFVEFYACYNSSMEKQNSGIFSIRETCEKHIGAFSNVDGFRVGICIHREDEKSLIVKSFLDFSFTDKTFEVSKKYLISSEAVREMMKEVPTFFIEFGNERRQSAIRISNEWIKEKHGIGQVLDHISPQLINGTWAKKLHFIAPSDEDLVIFFQLTEINFSKRIIQRSNLLPYENDPNKYLGTSACDDLGDDCEATRDLVKQIRELEWCGEKRPETTIEQEEEDPLEDGGDISWTKARAQQLYEELRKKCGLLSEVDEQKRPKRQFTYAQKKWEGYARVPVIFDIKNLGEDLAEWEEAIKNGIQLIEAQTCVKFVLNRCTERDCIIVRKSPKSCGQSSIGRNGGLQNLYLKDCPHMDGYAAHELLHALGLHHEHQRADARLFTKLNRRQLKNIGQMVASEDATVGLLPYDYGSIMTYHGGGVTSCGFFSCDNYAMIAHQILYQYTMGQLEKLSFKDAALINLHYCHCLYDDRYHMEPICQNGGYPDPKQCNQCRCPDGYGGPLCEELEQNKNCEYHSARELEAGPKTILFAPEFRCKSRPCICYWRIKPKNGKKTRISVELLTSQLSCDIPCGPKYIEIKYRADKRAQGARICCFDTIDLGYDELKSPWILIEAEAPGVDIIVSAHNHNRRAFVFHIATDGAELVPSCLCSNSLNWWVPYRNPHRGVVCHDPATGRTVRCPSLTEEFCEQRWLCEVFVINGMHRQIKCQNDSAPKHHVYRVECFMRKESFQLWNWNQTKIPGINLTLPELWNKTKINLTMLELDIPYNSYTFWGYRKDENSDPIYINEIQCLDFSELGIDGPPKCNNITNHQDVPNLSCLLLY</sequence>
<evidence type="ECO:0000256" key="5">
    <source>
        <dbReference type="ARBA" id="ARBA00023049"/>
    </source>
</evidence>